<name>A0A8D9UIP3_9RHAB</name>
<dbReference type="EMBL" id="BK014301">
    <property type="protein sequence ID" value="DAF42306.1"/>
    <property type="molecule type" value="Viral_cRNA"/>
</dbReference>
<dbReference type="GeneID" id="80540987"/>
<organism evidence="2 3">
    <name type="scientific">Rhododendron delavayi virus 1</name>
    <dbReference type="NCBI Taxonomy" id="2793739"/>
    <lineage>
        <taxon>Viruses</taxon>
        <taxon>Riboviria</taxon>
        <taxon>Orthornavirae</taxon>
        <taxon>Negarnaviricota</taxon>
        <taxon>Haploviricotina</taxon>
        <taxon>Monjiviricetes</taxon>
        <taxon>Mononegavirales</taxon>
        <taxon>Rhabdoviridae</taxon>
        <taxon>Betarhabdovirinae</taxon>
        <taxon>Betanucleorhabdovirus</taxon>
        <taxon>Betanucleorhabdovirus rhododendri</taxon>
    </lineage>
</organism>
<dbReference type="KEGG" id="vg:80540987"/>
<evidence type="ECO:0000313" key="2">
    <source>
        <dbReference type="EMBL" id="DAF42306.1"/>
    </source>
</evidence>
<protein>
    <submittedName>
        <fullName evidence="2">M</fullName>
    </submittedName>
</protein>
<keyword evidence="3" id="KW-1185">Reference proteome</keyword>
<evidence type="ECO:0000313" key="3">
    <source>
        <dbReference type="Proteomes" id="UP001161633"/>
    </source>
</evidence>
<feature type="region of interest" description="Disordered" evidence="1">
    <location>
        <begin position="197"/>
        <end position="279"/>
    </location>
</feature>
<sequence length="279" mass="31202">MSMVQSLIGVKGFISVSNTRSNKTESADKFFNFVRTVMKLYPKKFKVSYKEKRDSTVDNKMKIDEENVEVALLLTQGVIKSHNLMLATGSSVDPILGECNVCTLPFGTTNSDTGHVIILSHLPWDVSGCYKIKATMTGNIGKVSDKNIYNLRCDVEVFIKVVEDAEYSLNLKSGRCVYPLCLDHPLLYSKLYASDSEATSEAEGEGDSEEDEPNDNEQKSEKGKSYLKHLLSRVGKRGRDDSPYQLRKEKLSKTNDMYNIPNSPEYGEDASDPHKDNSV</sequence>
<dbReference type="RefSeq" id="YP_010802266.1">
    <property type="nucleotide sequence ID" value="NC_076974.1"/>
</dbReference>
<feature type="compositionally biased region" description="Basic residues" evidence="1">
    <location>
        <begin position="225"/>
        <end position="236"/>
    </location>
</feature>
<reference evidence="2" key="2">
    <citation type="journal article" date="2021" name="Viruses">
        <title>Illuminating the Plant Rhabdovirus Landscape through Metatranscriptomics Data.</title>
        <authorList>
            <person name="Bejerman N."/>
            <person name="Dietzgen R.G."/>
            <person name="Debat H."/>
        </authorList>
    </citation>
    <scope>NUCLEOTIDE SEQUENCE</scope>
</reference>
<feature type="compositionally biased region" description="Basic and acidic residues" evidence="1">
    <location>
        <begin position="237"/>
        <end position="253"/>
    </location>
</feature>
<proteinExistence type="predicted"/>
<evidence type="ECO:0000256" key="1">
    <source>
        <dbReference type="SAM" id="MobiDB-lite"/>
    </source>
</evidence>
<reference evidence="2" key="1">
    <citation type="journal article" date="2021" name="J. Anim. Genet.">
        <title>Illuminating the plant rhabdovirus landscape through metatranscriptomics data.</title>
        <authorList>
            <person name="Bejerman N."/>
            <person name="Dietzgen R.G."/>
            <person name="Debat H."/>
        </authorList>
    </citation>
    <scope>NUCLEOTIDE SEQUENCE</scope>
</reference>
<feature type="compositionally biased region" description="Acidic residues" evidence="1">
    <location>
        <begin position="198"/>
        <end position="215"/>
    </location>
</feature>
<dbReference type="Proteomes" id="UP001161633">
    <property type="component" value="Segment"/>
</dbReference>
<accession>A0A8D9UIP3</accession>